<organism evidence="1 2">
    <name type="scientific">Araneus ventricosus</name>
    <name type="common">Orbweaver spider</name>
    <name type="synonym">Epeira ventricosa</name>
    <dbReference type="NCBI Taxonomy" id="182803"/>
    <lineage>
        <taxon>Eukaryota</taxon>
        <taxon>Metazoa</taxon>
        <taxon>Ecdysozoa</taxon>
        <taxon>Arthropoda</taxon>
        <taxon>Chelicerata</taxon>
        <taxon>Arachnida</taxon>
        <taxon>Araneae</taxon>
        <taxon>Araneomorphae</taxon>
        <taxon>Entelegynae</taxon>
        <taxon>Araneoidea</taxon>
        <taxon>Araneidae</taxon>
        <taxon>Araneus</taxon>
    </lineage>
</organism>
<dbReference type="AlphaFoldDB" id="A0A4Y2EFS6"/>
<reference evidence="1 2" key="1">
    <citation type="journal article" date="2019" name="Sci. Rep.">
        <title>Orb-weaving spider Araneus ventricosus genome elucidates the spidroin gene catalogue.</title>
        <authorList>
            <person name="Kono N."/>
            <person name="Nakamura H."/>
            <person name="Ohtoshi R."/>
            <person name="Moran D.A.P."/>
            <person name="Shinohara A."/>
            <person name="Yoshida Y."/>
            <person name="Fujiwara M."/>
            <person name="Mori M."/>
            <person name="Tomita M."/>
            <person name="Arakawa K."/>
        </authorList>
    </citation>
    <scope>NUCLEOTIDE SEQUENCE [LARGE SCALE GENOMIC DNA]</scope>
</reference>
<name>A0A4Y2EFS6_ARAVE</name>
<dbReference type="OrthoDB" id="6466312at2759"/>
<sequence length="166" mass="18665">MPSLKSNEKINCVSSNDDLLETHTVRGIVNGLEMPILRDTGATADVISQEFIDYAKMAGEHVWVQYLLNDHLVCLSSAEFEIKCELGHMKTKAAVVTNDPGRYVLGNKTAQLLKEEPFLNLEKINAIMTGSQAKRSSEEDQNKEVEMRIEEMTHFEIDEEILPQGN</sequence>
<evidence type="ECO:0000313" key="1">
    <source>
        <dbReference type="EMBL" id="GBM26725.1"/>
    </source>
</evidence>
<dbReference type="Proteomes" id="UP000499080">
    <property type="component" value="Unassembled WGS sequence"/>
</dbReference>
<accession>A0A4Y2EFS6</accession>
<evidence type="ECO:0008006" key="3">
    <source>
        <dbReference type="Google" id="ProtNLM"/>
    </source>
</evidence>
<evidence type="ECO:0000313" key="2">
    <source>
        <dbReference type="Proteomes" id="UP000499080"/>
    </source>
</evidence>
<proteinExistence type="predicted"/>
<comment type="caution">
    <text evidence="1">The sequence shown here is derived from an EMBL/GenBank/DDBJ whole genome shotgun (WGS) entry which is preliminary data.</text>
</comment>
<dbReference type="EMBL" id="BGPR01000568">
    <property type="protein sequence ID" value="GBM26725.1"/>
    <property type="molecule type" value="Genomic_DNA"/>
</dbReference>
<keyword evidence="2" id="KW-1185">Reference proteome</keyword>
<gene>
    <name evidence="1" type="ORF">AVEN_175880_1</name>
</gene>
<protein>
    <recommendedName>
        <fullName evidence="3">Peptidase A2 domain-containing protein</fullName>
    </recommendedName>
</protein>